<evidence type="ECO:0000256" key="5">
    <source>
        <dbReference type="ARBA" id="ARBA00023136"/>
    </source>
</evidence>
<evidence type="ECO:0000256" key="4">
    <source>
        <dbReference type="ARBA" id="ARBA00022989"/>
    </source>
</evidence>
<evidence type="ECO:0000256" key="1">
    <source>
        <dbReference type="ARBA" id="ARBA00004141"/>
    </source>
</evidence>
<dbReference type="GO" id="GO:0016020">
    <property type="term" value="C:membrane"/>
    <property type="evidence" value="ECO:0007669"/>
    <property type="project" value="UniProtKB-SubCell"/>
</dbReference>
<dbReference type="Proteomes" id="UP000095767">
    <property type="component" value="Unassembled WGS sequence"/>
</dbReference>
<evidence type="ECO:0000313" key="9">
    <source>
        <dbReference type="Proteomes" id="UP000095767"/>
    </source>
</evidence>
<dbReference type="PANTHER" id="PTHR11654">
    <property type="entry name" value="OLIGOPEPTIDE TRANSPORTER-RELATED"/>
    <property type="match status" value="1"/>
</dbReference>
<dbReference type="Pfam" id="PF00854">
    <property type="entry name" value="PTR2"/>
    <property type="match status" value="1"/>
</dbReference>
<gene>
    <name evidence="8" type="ORF">BAE44_0002601</name>
</gene>
<comment type="caution">
    <text evidence="8">The sequence shown here is derived from an EMBL/GenBank/DDBJ whole genome shotgun (WGS) entry which is preliminary data.</text>
</comment>
<feature type="region of interest" description="Disordered" evidence="6">
    <location>
        <begin position="589"/>
        <end position="630"/>
    </location>
</feature>
<evidence type="ECO:0000256" key="3">
    <source>
        <dbReference type="ARBA" id="ARBA00022692"/>
    </source>
</evidence>
<proteinExistence type="inferred from homology"/>
<feature type="compositionally biased region" description="Basic and acidic residues" evidence="6">
    <location>
        <begin position="597"/>
        <end position="622"/>
    </location>
</feature>
<feature type="transmembrane region" description="Helical" evidence="7">
    <location>
        <begin position="205"/>
        <end position="224"/>
    </location>
</feature>
<dbReference type="InterPro" id="IPR036259">
    <property type="entry name" value="MFS_trans_sf"/>
</dbReference>
<organism evidence="8 9">
    <name type="scientific">Dichanthelium oligosanthes</name>
    <dbReference type="NCBI Taxonomy" id="888268"/>
    <lineage>
        <taxon>Eukaryota</taxon>
        <taxon>Viridiplantae</taxon>
        <taxon>Streptophyta</taxon>
        <taxon>Embryophyta</taxon>
        <taxon>Tracheophyta</taxon>
        <taxon>Spermatophyta</taxon>
        <taxon>Magnoliopsida</taxon>
        <taxon>Liliopsida</taxon>
        <taxon>Poales</taxon>
        <taxon>Poaceae</taxon>
        <taxon>PACMAD clade</taxon>
        <taxon>Panicoideae</taxon>
        <taxon>Panicodae</taxon>
        <taxon>Paniceae</taxon>
        <taxon>Dichantheliinae</taxon>
        <taxon>Dichanthelium</taxon>
    </lineage>
</organism>
<feature type="transmembrane region" description="Helical" evidence="7">
    <location>
        <begin position="390"/>
        <end position="410"/>
    </location>
</feature>
<feature type="transmembrane region" description="Helical" evidence="7">
    <location>
        <begin position="557"/>
        <end position="575"/>
    </location>
</feature>
<comment type="subcellular location">
    <subcellularLocation>
        <location evidence="1">Membrane</location>
        <topology evidence="1">Multi-pass membrane protein</topology>
    </subcellularLocation>
</comment>
<reference evidence="8 9" key="1">
    <citation type="submission" date="2016-09" db="EMBL/GenBank/DDBJ databases">
        <title>The draft genome of Dichanthelium oligosanthes: A C3 panicoid grass species.</title>
        <authorList>
            <person name="Studer A.J."/>
            <person name="Schnable J.C."/>
            <person name="Brutnell T.P."/>
        </authorList>
    </citation>
    <scope>NUCLEOTIDE SEQUENCE [LARGE SCALE GENOMIC DNA]</scope>
    <source>
        <strain evidence="9">cv. Kellogg 1175</strain>
        <tissue evidence="8">Leaf</tissue>
    </source>
</reference>
<evidence type="ECO:0000256" key="6">
    <source>
        <dbReference type="SAM" id="MobiDB-lite"/>
    </source>
</evidence>
<dbReference type="SUPFAM" id="SSF103473">
    <property type="entry name" value="MFS general substrate transporter"/>
    <property type="match status" value="1"/>
</dbReference>
<keyword evidence="9" id="KW-1185">Reference proteome</keyword>
<dbReference type="AlphaFoldDB" id="A0A1E5WG66"/>
<evidence type="ECO:0000313" key="8">
    <source>
        <dbReference type="EMBL" id="OEL36381.1"/>
    </source>
</evidence>
<dbReference type="STRING" id="888268.A0A1E5WG66"/>
<dbReference type="GO" id="GO:0022857">
    <property type="term" value="F:transmembrane transporter activity"/>
    <property type="evidence" value="ECO:0007669"/>
    <property type="project" value="InterPro"/>
</dbReference>
<dbReference type="Gene3D" id="1.20.1250.20">
    <property type="entry name" value="MFS general substrate transporter like domains"/>
    <property type="match status" value="1"/>
</dbReference>
<feature type="transmembrane region" description="Helical" evidence="7">
    <location>
        <begin position="516"/>
        <end position="537"/>
    </location>
</feature>
<keyword evidence="3 7" id="KW-0812">Transmembrane</keyword>
<keyword evidence="5 7" id="KW-0472">Membrane</keyword>
<feature type="transmembrane region" description="Helical" evidence="7">
    <location>
        <begin position="230"/>
        <end position="255"/>
    </location>
</feature>
<dbReference type="OrthoDB" id="8904098at2759"/>
<dbReference type="EMBL" id="LWDX02009354">
    <property type="protein sequence ID" value="OEL36381.1"/>
    <property type="molecule type" value="Genomic_DNA"/>
</dbReference>
<accession>A0A1E5WG66</accession>
<evidence type="ECO:0000256" key="2">
    <source>
        <dbReference type="ARBA" id="ARBA00005982"/>
    </source>
</evidence>
<evidence type="ECO:0000256" key="7">
    <source>
        <dbReference type="SAM" id="Phobius"/>
    </source>
</evidence>
<keyword evidence="4 7" id="KW-1133">Transmembrane helix</keyword>
<dbReference type="InterPro" id="IPR000109">
    <property type="entry name" value="POT_fam"/>
</dbReference>
<sequence>MSRVSSTPVAPLSERRRALVSPPPNLLLHQAPPSDRPRLQDLPLQANDFCDRFATIGFNANLITYLTQQLHLPLVEASNTLTNFHGFSNLTPVIGGLIADSFAGRFWTIAAGSVIYQLGMVSLTVSALLPSLRPPPCAAMAGAEQACARASAWTLLVLHLSLLCTSIGTGGTRPCIMAFGADQFEPDRPCHGEAGKKQRWSFFNLYFFGIELAKLAAITLVVYIQENVGWGWGLGVPTIAMLVAVTAFMSGYSLYVKMAPGGSPFTRLAQVAVAAFQKRNVTVPSDPRLLYQDKKLDAGISTAGRLLHTNQFTFFDRAAIVTPGDLTSSGAPQPWRLSTVHRVEELKSIIRMLPIWGAGILLVTSASHNHSFAIQQARTMDRRITAHLEIPPASMLIFSNIAMLGTLALYDLVLVPRLRRLTGQPAGITHLQRTGIGLTISMLSNIVSAVVEGWRKRAAARHGLLDSPGATVPMSVFWMAPQYAIHGVADAFMDVGRMEFLYDQAPESMRSSAAALYWLTMSAGSYMGTLLVTTVHERTKGEGEWLQDNLNRGRLDLYYWLVVTLQVINVVYFVVCAKLYTYKKLEVVDQEESADEREEKGSKEKHVELQPPKDSDGKDVELRPLLSSDL</sequence>
<protein>
    <submittedName>
        <fullName evidence="8">Protein NRT1/ PTR FAMILY 3.1</fullName>
    </submittedName>
</protein>
<feature type="transmembrane region" description="Helical" evidence="7">
    <location>
        <begin position="430"/>
        <end position="451"/>
    </location>
</feature>
<comment type="similarity">
    <text evidence="2">Belongs to the major facilitator superfamily. Proton-dependent oligopeptide transporter (POT/PTR) (TC 2.A.17) family.</text>
</comment>
<name>A0A1E5WG66_9POAL</name>